<dbReference type="Proteomes" id="UP000262477">
    <property type="component" value="Unassembled WGS sequence"/>
</dbReference>
<organism evidence="1 2">
    <name type="scientific">Streptomyces inhibens</name>
    <dbReference type="NCBI Taxonomy" id="2293571"/>
    <lineage>
        <taxon>Bacteria</taxon>
        <taxon>Bacillati</taxon>
        <taxon>Actinomycetota</taxon>
        <taxon>Actinomycetes</taxon>
        <taxon>Kitasatosporales</taxon>
        <taxon>Streptomycetaceae</taxon>
        <taxon>Streptomyces</taxon>
    </lineage>
</organism>
<keyword evidence="2" id="KW-1185">Reference proteome</keyword>
<dbReference type="EMBL" id="QUAC01000087">
    <property type="protein sequence ID" value="REK90106.1"/>
    <property type="molecule type" value="Genomic_DNA"/>
</dbReference>
<comment type="caution">
    <text evidence="1">The sequence shown here is derived from an EMBL/GenBank/DDBJ whole genome shotgun (WGS) entry which is preliminary data.</text>
</comment>
<gene>
    <name evidence="1" type="ORF">DY245_12115</name>
</gene>
<dbReference type="AlphaFoldDB" id="A0A371Q5W8"/>
<accession>A0A371Q5W8</accession>
<dbReference type="OrthoDB" id="4331723at2"/>
<proteinExistence type="predicted"/>
<name>A0A371Q5W8_STRIH</name>
<evidence type="ECO:0000313" key="2">
    <source>
        <dbReference type="Proteomes" id="UP000262477"/>
    </source>
</evidence>
<evidence type="ECO:0000313" key="1">
    <source>
        <dbReference type="EMBL" id="REK90106.1"/>
    </source>
</evidence>
<reference evidence="1 2" key="1">
    <citation type="submission" date="2018-08" db="EMBL/GenBank/DDBJ databases">
        <title>Streptomyces NEAU-D10 sp. nov., a novel Actinomycete isolated from soil.</title>
        <authorList>
            <person name="Jin L."/>
        </authorList>
    </citation>
    <scope>NUCLEOTIDE SEQUENCE [LARGE SCALE GENOMIC DNA]</scope>
    <source>
        <strain evidence="1 2">NEAU-D10</strain>
    </source>
</reference>
<protein>
    <submittedName>
        <fullName evidence="1">Uncharacterized protein</fullName>
    </submittedName>
</protein>
<sequence>MGMLTASERVRAAEAVTAELQSALRMVGITLPSLGVDPVSCASSYLAPLVELGRCNLDTALRLAHVLADYARAAAPGHDRGERRP</sequence>